<dbReference type="EMBL" id="FOAZ01000006">
    <property type="protein sequence ID" value="SEL14779.1"/>
    <property type="molecule type" value="Genomic_DNA"/>
</dbReference>
<reference evidence="3" key="1">
    <citation type="submission" date="2016-10" db="EMBL/GenBank/DDBJ databases">
        <authorList>
            <person name="Varghese N."/>
        </authorList>
    </citation>
    <scope>NUCLEOTIDE SEQUENCE [LARGE SCALE GENOMIC DNA]</scope>
    <source>
        <strain evidence="3">DSM 45096 / BCRC 16803 / CGMCC 4.1857 / CIP 109030 / JCM 12277 / KCTC 19219 / NBRC 100920 / 33214</strain>
    </source>
</reference>
<keyword evidence="1" id="KW-0472">Membrane</keyword>
<keyword evidence="1" id="KW-1133">Transmembrane helix</keyword>
<protein>
    <recommendedName>
        <fullName evidence="4">PH domain-containing protein</fullName>
    </recommendedName>
</protein>
<sequence length="248" mass="26936">MRSEGLWLERSPAARYGLAVSALLIVGVGPAVLFAKAPIDSATAWLGGSCAVLMALALGFRIARAYVYADSEGVVIRGYLRNRNVAIADVIGVEADRLYWCGRHGRLRRSRLAAVAAPVSKVSGGMDEILAYHLQRRLRRWTEQAVGAKIKRRAHLVRNGHLDDAAVAREAVVGAAGVQWEKRWRLFGAKPQPRWGELQAAAERELTARSLRPTASVLAAAPGRTTGRAEALARDGVITPVAPTRRHR</sequence>
<name>A0A1H7MUR9_STRJI</name>
<evidence type="ECO:0000313" key="3">
    <source>
        <dbReference type="Proteomes" id="UP000183015"/>
    </source>
</evidence>
<feature type="transmembrane region" description="Helical" evidence="1">
    <location>
        <begin position="42"/>
        <end position="63"/>
    </location>
</feature>
<feature type="transmembrane region" description="Helical" evidence="1">
    <location>
        <begin position="16"/>
        <end position="35"/>
    </location>
</feature>
<dbReference type="OrthoDB" id="4237715at2"/>
<proteinExistence type="predicted"/>
<dbReference type="AlphaFoldDB" id="A0A1H7MUR9"/>
<evidence type="ECO:0000256" key="1">
    <source>
        <dbReference type="SAM" id="Phobius"/>
    </source>
</evidence>
<gene>
    <name evidence="2" type="ORF">SAMN05414137_10668</name>
</gene>
<dbReference type="RefSeq" id="WP_143094325.1">
    <property type="nucleotide sequence ID" value="NZ_BBPN01000012.1"/>
</dbReference>
<evidence type="ECO:0008006" key="4">
    <source>
        <dbReference type="Google" id="ProtNLM"/>
    </source>
</evidence>
<evidence type="ECO:0000313" key="2">
    <source>
        <dbReference type="EMBL" id="SEL14779.1"/>
    </source>
</evidence>
<accession>A0A1H7MUR9</accession>
<keyword evidence="3" id="KW-1185">Reference proteome</keyword>
<keyword evidence="1" id="KW-0812">Transmembrane</keyword>
<dbReference type="Proteomes" id="UP000183015">
    <property type="component" value="Unassembled WGS sequence"/>
</dbReference>
<organism evidence="2 3">
    <name type="scientific">Streptacidiphilus jiangxiensis</name>
    <dbReference type="NCBI Taxonomy" id="235985"/>
    <lineage>
        <taxon>Bacteria</taxon>
        <taxon>Bacillati</taxon>
        <taxon>Actinomycetota</taxon>
        <taxon>Actinomycetes</taxon>
        <taxon>Kitasatosporales</taxon>
        <taxon>Streptomycetaceae</taxon>
        <taxon>Streptacidiphilus</taxon>
    </lineage>
</organism>